<keyword evidence="19" id="KW-1185">Reference proteome</keyword>
<evidence type="ECO:0000256" key="4">
    <source>
        <dbReference type="ARBA" id="ARBA00022722"/>
    </source>
</evidence>
<keyword evidence="7" id="KW-0255">Endonuclease</keyword>
<evidence type="ECO:0000256" key="10">
    <source>
        <dbReference type="ARBA" id="ARBA00022842"/>
    </source>
</evidence>
<comment type="function">
    <text evidence="1">The aspartyl protease (PR) mediates the proteolytic cleavages of the Gag and Gag-Pol polyproteins after assembly of the VLP.</text>
</comment>
<evidence type="ECO:0000256" key="13">
    <source>
        <dbReference type="ARBA" id="ARBA00022932"/>
    </source>
</evidence>
<keyword evidence="13" id="KW-0548">Nucleotidyltransferase</keyword>
<accession>A0ABQ9GZA4</accession>
<keyword evidence="8" id="KW-0378">Hydrolase</keyword>
<feature type="compositionally biased region" description="Basic and acidic residues" evidence="16">
    <location>
        <begin position="336"/>
        <end position="346"/>
    </location>
</feature>
<dbReference type="InterPro" id="IPR012337">
    <property type="entry name" value="RNaseH-like_sf"/>
</dbReference>
<feature type="region of interest" description="Disordered" evidence="16">
    <location>
        <begin position="322"/>
        <end position="346"/>
    </location>
</feature>
<evidence type="ECO:0000256" key="6">
    <source>
        <dbReference type="ARBA" id="ARBA00022741"/>
    </source>
</evidence>
<dbReference type="PANTHER" id="PTHR42648:SF11">
    <property type="entry name" value="TRANSPOSON TY4-P GAG-POL POLYPROTEIN"/>
    <property type="match status" value="1"/>
</dbReference>
<protein>
    <recommendedName>
        <fullName evidence="17">Integrase catalytic domain-containing protein</fullName>
    </recommendedName>
</protein>
<dbReference type="InterPro" id="IPR036397">
    <property type="entry name" value="RNaseH_sf"/>
</dbReference>
<evidence type="ECO:0000256" key="2">
    <source>
        <dbReference type="ARBA" id="ARBA00022612"/>
    </source>
</evidence>
<evidence type="ECO:0000256" key="1">
    <source>
        <dbReference type="ARBA" id="ARBA00002180"/>
    </source>
</evidence>
<evidence type="ECO:0000313" key="19">
    <source>
        <dbReference type="Proteomes" id="UP001159363"/>
    </source>
</evidence>
<evidence type="ECO:0000256" key="9">
    <source>
        <dbReference type="ARBA" id="ARBA00022840"/>
    </source>
</evidence>
<keyword evidence="9" id="KW-0067">ATP-binding</keyword>
<keyword evidence="2" id="KW-1188">Viral release from host cell</keyword>
<dbReference type="Gene3D" id="3.30.420.10">
    <property type="entry name" value="Ribonuclease H-like superfamily/Ribonuclease H"/>
    <property type="match status" value="1"/>
</dbReference>
<keyword evidence="13" id="KW-0808">Transferase</keyword>
<dbReference type="PANTHER" id="PTHR42648">
    <property type="entry name" value="TRANSPOSASE, PUTATIVE-RELATED"/>
    <property type="match status" value="1"/>
</dbReference>
<evidence type="ECO:0000256" key="7">
    <source>
        <dbReference type="ARBA" id="ARBA00022759"/>
    </source>
</evidence>
<evidence type="ECO:0000256" key="12">
    <source>
        <dbReference type="ARBA" id="ARBA00022918"/>
    </source>
</evidence>
<dbReference type="InterPro" id="IPR001584">
    <property type="entry name" value="Integrase_cat-core"/>
</dbReference>
<keyword evidence="11" id="KW-0229">DNA integration</keyword>
<keyword evidence="5" id="KW-0479">Metal-binding</keyword>
<evidence type="ECO:0000256" key="8">
    <source>
        <dbReference type="ARBA" id="ARBA00022801"/>
    </source>
</evidence>
<reference evidence="18 19" key="1">
    <citation type="submission" date="2023-02" db="EMBL/GenBank/DDBJ databases">
        <title>LHISI_Scaffold_Assembly.</title>
        <authorList>
            <person name="Stuart O.P."/>
            <person name="Cleave R."/>
            <person name="Magrath M.J.L."/>
            <person name="Mikheyev A.S."/>
        </authorList>
    </citation>
    <scope>NUCLEOTIDE SEQUENCE [LARGE SCALE GENOMIC DNA]</scope>
    <source>
        <strain evidence="18">Daus_M_001</strain>
        <tissue evidence="18">Leg muscle</tissue>
    </source>
</reference>
<dbReference type="EMBL" id="JARBHB010000008">
    <property type="protein sequence ID" value="KAJ8877368.1"/>
    <property type="molecule type" value="Genomic_DNA"/>
</dbReference>
<evidence type="ECO:0000256" key="11">
    <source>
        <dbReference type="ARBA" id="ARBA00022908"/>
    </source>
</evidence>
<organism evidence="18 19">
    <name type="scientific">Dryococelus australis</name>
    <dbReference type="NCBI Taxonomy" id="614101"/>
    <lineage>
        <taxon>Eukaryota</taxon>
        <taxon>Metazoa</taxon>
        <taxon>Ecdysozoa</taxon>
        <taxon>Arthropoda</taxon>
        <taxon>Hexapoda</taxon>
        <taxon>Insecta</taxon>
        <taxon>Pterygota</taxon>
        <taxon>Neoptera</taxon>
        <taxon>Polyneoptera</taxon>
        <taxon>Phasmatodea</taxon>
        <taxon>Verophasmatodea</taxon>
        <taxon>Anareolatae</taxon>
        <taxon>Phasmatidae</taxon>
        <taxon>Eurycanthinae</taxon>
        <taxon>Dryococelus</taxon>
    </lineage>
</organism>
<keyword evidence="3" id="KW-0645">Protease</keyword>
<evidence type="ECO:0000313" key="18">
    <source>
        <dbReference type="EMBL" id="KAJ8877368.1"/>
    </source>
</evidence>
<comment type="caution">
    <text evidence="18">The sequence shown here is derived from an EMBL/GenBank/DDBJ whole genome shotgun (WGS) entry which is preliminary data.</text>
</comment>
<dbReference type="Pfam" id="PF22936">
    <property type="entry name" value="Pol_BBD"/>
    <property type="match status" value="1"/>
</dbReference>
<dbReference type="PROSITE" id="PS50994">
    <property type="entry name" value="INTEGRASE"/>
    <property type="match status" value="1"/>
</dbReference>
<name>A0ABQ9GZA4_9NEOP</name>
<keyword evidence="12" id="KW-0695">RNA-directed DNA polymerase</keyword>
<keyword evidence="14" id="KW-0917">Virion maturation</keyword>
<keyword evidence="15" id="KW-0233">DNA recombination</keyword>
<evidence type="ECO:0000256" key="15">
    <source>
        <dbReference type="ARBA" id="ARBA00023172"/>
    </source>
</evidence>
<evidence type="ECO:0000256" key="14">
    <source>
        <dbReference type="ARBA" id="ARBA00023113"/>
    </source>
</evidence>
<sequence>MAMVSEDFAHMEKLKDHSYFSIWKFQIVVFLKAEDLYNVVSTEFREAEQDTNWGKKDAKAQRYIGMFDNLCSIYERDSSHNKSSLLQNFFNYKIDKVVSGLSDLQNLSMKLKSVGHRVDDETMMGCKICKMDNHTEQNCYFRDRNKSTTSNRDKVAFITESVGGNPEGSWVLDSGCTSHIINNSDTLTNVTGIESDIITSKKNENMCAELKGDIESNKKSNIGIQNYKKWRCCQITDNGVEILKSRTKITSEKDNAGLYNINLNSSETALLSERKQTSAQNLWHIIIGNLKVDSMKKLATLSSGLEKLKFRTSEIRRETSLTSKETRKHFGKARKRERERAMRPAESKWNSRVNKIRCDIGGEYVANELTDWCREREIKIDYDPSATPRLNGRVERLNRTLMEKMRALLFDFLPRERVVGRGITHCNVPAEQKPIRYNTDSLVDSEETLLGLVDNMEERRNTTVLQGDVVDEPFHIFRSCQDTATSEMLYSLPETATEIENCNHHGRKERIKRKP</sequence>
<keyword evidence="13" id="KW-0239">DNA-directed DNA polymerase</keyword>
<keyword evidence="4" id="KW-0540">Nuclease</keyword>
<gene>
    <name evidence="18" type="ORF">PR048_021822</name>
</gene>
<feature type="domain" description="Integrase catalytic" evidence="17">
    <location>
        <begin position="356"/>
        <end position="409"/>
    </location>
</feature>
<feature type="compositionally biased region" description="Basic residues" evidence="16">
    <location>
        <begin position="326"/>
        <end position="335"/>
    </location>
</feature>
<evidence type="ECO:0000256" key="16">
    <source>
        <dbReference type="SAM" id="MobiDB-lite"/>
    </source>
</evidence>
<dbReference type="Proteomes" id="UP001159363">
    <property type="component" value="Chromosome 7"/>
</dbReference>
<keyword evidence="10" id="KW-0460">Magnesium</keyword>
<dbReference type="SUPFAM" id="SSF53098">
    <property type="entry name" value="Ribonuclease H-like"/>
    <property type="match status" value="1"/>
</dbReference>
<evidence type="ECO:0000256" key="3">
    <source>
        <dbReference type="ARBA" id="ARBA00022670"/>
    </source>
</evidence>
<evidence type="ECO:0000256" key="5">
    <source>
        <dbReference type="ARBA" id="ARBA00022723"/>
    </source>
</evidence>
<dbReference type="InterPro" id="IPR054722">
    <property type="entry name" value="PolX-like_BBD"/>
</dbReference>
<proteinExistence type="predicted"/>
<evidence type="ECO:0000259" key="17">
    <source>
        <dbReference type="PROSITE" id="PS50994"/>
    </source>
</evidence>
<dbReference type="InterPro" id="IPR039537">
    <property type="entry name" value="Retrotran_Ty1/copia-like"/>
</dbReference>
<keyword evidence="6" id="KW-0547">Nucleotide-binding</keyword>